<reference evidence="2" key="2">
    <citation type="submission" date="2015-01" db="EMBL/GenBank/DDBJ databases">
        <title>Evolutionary Origins and Diversification of the Mycorrhizal Mutualists.</title>
        <authorList>
            <consortium name="DOE Joint Genome Institute"/>
            <consortium name="Mycorrhizal Genomics Consortium"/>
            <person name="Kohler A."/>
            <person name="Kuo A."/>
            <person name="Nagy L.G."/>
            <person name="Floudas D."/>
            <person name="Copeland A."/>
            <person name="Barry K.W."/>
            <person name="Cichocki N."/>
            <person name="Veneault-Fourrey C."/>
            <person name="LaButti K."/>
            <person name="Lindquist E.A."/>
            <person name="Lipzen A."/>
            <person name="Lundell T."/>
            <person name="Morin E."/>
            <person name="Murat C."/>
            <person name="Riley R."/>
            <person name="Ohm R."/>
            <person name="Sun H."/>
            <person name="Tunlid A."/>
            <person name="Henrissat B."/>
            <person name="Grigoriev I.V."/>
            <person name="Hibbett D.S."/>
            <person name="Martin F."/>
        </authorList>
    </citation>
    <scope>NUCLEOTIDE SEQUENCE [LARGE SCALE GENOMIC DNA]</scope>
    <source>
        <strain evidence="2">MAFF 305830</strain>
    </source>
</reference>
<keyword evidence="2" id="KW-1185">Reference proteome</keyword>
<gene>
    <name evidence="1" type="ORF">M408DRAFT_267501</name>
</gene>
<dbReference type="EMBL" id="KN824343">
    <property type="protein sequence ID" value="KIM23108.1"/>
    <property type="molecule type" value="Genomic_DNA"/>
</dbReference>
<dbReference type="HOGENOM" id="CLU_2832800_0_0_1"/>
<organism evidence="1 2">
    <name type="scientific">Serendipita vermifera MAFF 305830</name>
    <dbReference type="NCBI Taxonomy" id="933852"/>
    <lineage>
        <taxon>Eukaryota</taxon>
        <taxon>Fungi</taxon>
        <taxon>Dikarya</taxon>
        <taxon>Basidiomycota</taxon>
        <taxon>Agaricomycotina</taxon>
        <taxon>Agaricomycetes</taxon>
        <taxon>Sebacinales</taxon>
        <taxon>Serendipitaceae</taxon>
        <taxon>Serendipita</taxon>
    </lineage>
</organism>
<reference evidence="1 2" key="1">
    <citation type="submission" date="2014-04" db="EMBL/GenBank/DDBJ databases">
        <authorList>
            <consortium name="DOE Joint Genome Institute"/>
            <person name="Kuo A."/>
            <person name="Zuccaro A."/>
            <person name="Kohler A."/>
            <person name="Nagy L.G."/>
            <person name="Floudas D."/>
            <person name="Copeland A."/>
            <person name="Barry K.W."/>
            <person name="Cichocki N."/>
            <person name="Veneault-Fourrey C."/>
            <person name="LaButti K."/>
            <person name="Lindquist E.A."/>
            <person name="Lipzen A."/>
            <person name="Lundell T."/>
            <person name="Morin E."/>
            <person name="Murat C."/>
            <person name="Sun H."/>
            <person name="Tunlid A."/>
            <person name="Henrissat B."/>
            <person name="Grigoriev I.V."/>
            <person name="Hibbett D.S."/>
            <person name="Martin F."/>
            <person name="Nordberg H.P."/>
            <person name="Cantor M.N."/>
            <person name="Hua S.X."/>
        </authorList>
    </citation>
    <scope>NUCLEOTIDE SEQUENCE [LARGE SCALE GENOMIC DNA]</scope>
    <source>
        <strain evidence="1 2">MAFF 305830</strain>
    </source>
</reference>
<dbReference type="Proteomes" id="UP000054097">
    <property type="component" value="Unassembled WGS sequence"/>
</dbReference>
<evidence type="ECO:0000313" key="2">
    <source>
        <dbReference type="Proteomes" id="UP000054097"/>
    </source>
</evidence>
<name>A0A0C2W9N9_SERVB</name>
<accession>A0A0C2W9N9</accession>
<dbReference type="AlphaFoldDB" id="A0A0C2W9N9"/>
<protein>
    <submittedName>
        <fullName evidence="1">Uncharacterized protein</fullName>
    </submittedName>
</protein>
<evidence type="ECO:0000313" key="1">
    <source>
        <dbReference type="EMBL" id="KIM23108.1"/>
    </source>
</evidence>
<proteinExistence type="predicted"/>
<sequence length="66" mass="7492">MQISFMVNDGNLRNSVATLHDGDRVWASGMTIDRKMSDPTVHRCLRRTNATDNEGWTRQKRRCGAG</sequence>